<gene>
    <name evidence="1" type="ORF">DPMN_017268</name>
</gene>
<organism evidence="1 2">
    <name type="scientific">Dreissena polymorpha</name>
    <name type="common">Zebra mussel</name>
    <name type="synonym">Mytilus polymorpha</name>
    <dbReference type="NCBI Taxonomy" id="45954"/>
    <lineage>
        <taxon>Eukaryota</taxon>
        <taxon>Metazoa</taxon>
        <taxon>Spiralia</taxon>
        <taxon>Lophotrochozoa</taxon>
        <taxon>Mollusca</taxon>
        <taxon>Bivalvia</taxon>
        <taxon>Autobranchia</taxon>
        <taxon>Heteroconchia</taxon>
        <taxon>Euheterodonta</taxon>
        <taxon>Imparidentia</taxon>
        <taxon>Neoheterodontei</taxon>
        <taxon>Myida</taxon>
        <taxon>Dreissenoidea</taxon>
        <taxon>Dreissenidae</taxon>
        <taxon>Dreissena</taxon>
    </lineage>
</organism>
<sequence length="59" mass="6558">MLACMEFSLLYPWGLSVVEEEGWGEGGISMLRWSSWSSRLLGPDSFTFTSFSPAAVHTI</sequence>
<reference evidence="1" key="2">
    <citation type="submission" date="2020-11" db="EMBL/GenBank/DDBJ databases">
        <authorList>
            <person name="McCartney M.A."/>
            <person name="Auch B."/>
            <person name="Kono T."/>
            <person name="Mallez S."/>
            <person name="Becker A."/>
            <person name="Gohl D.M."/>
            <person name="Silverstein K.A.T."/>
            <person name="Koren S."/>
            <person name="Bechman K.B."/>
            <person name="Herman A."/>
            <person name="Abrahante J.E."/>
            <person name="Garbe J."/>
        </authorList>
    </citation>
    <scope>NUCLEOTIDE SEQUENCE</scope>
    <source>
        <strain evidence="1">Duluth1</strain>
        <tissue evidence="1">Whole animal</tissue>
    </source>
</reference>
<proteinExistence type="predicted"/>
<protein>
    <submittedName>
        <fullName evidence="1">Uncharacterized protein</fullName>
    </submittedName>
</protein>
<comment type="caution">
    <text evidence="1">The sequence shown here is derived from an EMBL/GenBank/DDBJ whole genome shotgun (WGS) entry which is preliminary data.</text>
</comment>
<dbReference type="AlphaFoldDB" id="A0A9D4NG54"/>
<reference evidence="1" key="1">
    <citation type="journal article" date="2019" name="bioRxiv">
        <title>The Genome of the Zebra Mussel, Dreissena polymorpha: A Resource for Invasive Species Research.</title>
        <authorList>
            <person name="McCartney M.A."/>
            <person name="Auch B."/>
            <person name="Kono T."/>
            <person name="Mallez S."/>
            <person name="Zhang Y."/>
            <person name="Obille A."/>
            <person name="Becker A."/>
            <person name="Abrahante J.E."/>
            <person name="Garbe J."/>
            <person name="Badalamenti J.P."/>
            <person name="Herman A."/>
            <person name="Mangelson H."/>
            <person name="Liachko I."/>
            <person name="Sullivan S."/>
            <person name="Sone E.D."/>
            <person name="Koren S."/>
            <person name="Silverstein K.A.T."/>
            <person name="Beckman K.B."/>
            <person name="Gohl D.M."/>
        </authorList>
    </citation>
    <scope>NUCLEOTIDE SEQUENCE</scope>
    <source>
        <strain evidence="1">Duluth1</strain>
        <tissue evidence="1">Whole animal</tissue>
    </source>
</reference>
<dbReference type="EMBL" id="JAIWYP010000001">
    <property type="protein sequence ID" value="KAH3893124.1"/>
    <property type="molecule type" value="Genomic_DNA"/>
</dbReference>
<keyword evidence="2" id="KW-1185">Reference proteome</keyword>
<dbReference type="Proteomes" id="UP000828390">
    <property type="component" value="Unassembled WGS sequence"/>
</dbReference>
<evidence type="ECO:0000313" key="2">
    <source>
        <dbReference type="Proteomes" id="UP000828390"/>
    </source>
</evidence>
<name>A0A9D4NG54_DREPO</name>
<accession>A0A9D4NG54</accession>
<evidence type="ECO:0000313" key="1">
    <source>
        <dbReference type="EMBL" id="KAH3893124.1"/>
    </source>
</evidence>